<sequence length="496" mass="56392">MNAVNNSVNNIEHFDVLVVGAGLSGIGSAYHLKTQLPDKSFCVLDGMESFGGTWLTHNYPGVRSDSDLFTFGYRFKPWTGSPIAKGAEILNYMREVIADNHIDQHIRYNHHVLGASWDSVSQLWTITAFKKDSKETVLITANFLWMCQGYYNHEKGYTPDWKGRDDYQGLLVHPQDWPKDLNYKDKKVVIIGSGATAATLAPNIAEDCEHVTLLQRSPTYFIPRPNNNPLTDQLRDIGVDDAWIHEITRKQLLQEQAGFIQLSTQYPNEVKKGLIDGVAALLDDDFDVEKHFTPKYAPWRQRIAVVPEGDIFAGIRSGKVDVKTDQIECFNETGIALQSGEQLDADIIISATGFNLSVLGGIEFSVDGQIVDFSEKVGYRGMMFTDVPNMVWVMGYFRASWTLRVDLIGDFICRLLTHMDQKQVKQLTMTLRDEDADMELLPWIDTEEFNPGYMLRSLHLMPKRGSKVDWQHTQDYWSEKDTLPSVNLDDKLFVYK</sequence>
<dbReference type="GO" id="GO:0050661">
    <property type="term" value="F:NADP binding"/>
    <property type="evidence" value="ECO:0007669"/>
    <property type="project" value="InterPro"/>
</dbReference>
<dbReference type="EMBL" id="CP003837">
    <property type="protein sequence ID" value="AGH46535.1"/>
    <property type="molecule type" value="Genomic_DNA"/>
</dbReference>
<evidence type="ECO:0000313" key="8">
    <source>
        <dbReference type="EMBL" id="AGH46535.1"/>
    </source>
</evidence>
<dbReference type="PANTHER" id="PTHR43872">
    <property type="entry name" value="MONOOXYGENASE, PUTATIVE (AFU_ORTHOLOGUE AFUA_8G02570)-RELATED"/>
    <property type="match status" value="1"/>
</dbReference>
<evidence type="ECO:0000256" key="1">
    <source>
        <dbReference type="ARBA" id="ARBA00001974"/>
    </source>
</evidence>
<comment type="cofactor">
    <cofactor evidence="1">
        <name>FAD</name>
        <dbReference type="ChEBI" id="CHEBI:57692"/>
    </cofactor>
</comment>
<dbReference type="InterPro" id="IPR036188">
    <property type="entry name" value="FAD/NAD-bd_sf"/>
</dbReference>
<dbReference type="InterPro" id="IPR051820">
    <property type="entry name" value="FAD-binding_MO"/>
</dbReference>
<comment type="similarity">
    <text evidence="2">Belongs to the FAD-binding monooxygenase family.</text>
</comment>
<keyword evidence="6" id="KW-0560">Oxidoreductase</keyword>
<evidence type="ECO:0000256" key="7">
    <source>
        <dbReference type="ARBA" id="ARBA00023033"/>
    </source>
</evidence>
<name>K7AVB4_9ALTE</name>
<dbReference type="OrthoDB" id="312624at2"/>
<keyword evidence="4" id="KW-0274">FAD</keyword>
<accession>K7AVB4</accession>
<dbReference type="AlphaFoldDB" id="K7AVB4"/>
<dbReference type="HOGENOM" id="CLU_032067_2_0_6"/>
<evidence type="ECO:0000256" key="4">
    <source>
        <dbReference type="ARBA" id="ARBA00022827"/>
    </source>
</evidence>
<dbReference type="STRING" id="1129794.C427_4433"/>
<protein>
    <submittedName>
        <fullName evidence="8">Putative monooxygenase</fullName>
    </submittedName>
</protein>
<dbReference type="KEGG" id="gps:C427_4433"/>
<dbReference type="FunFam" id="3.50.50.60:FF:000228">
    <property type="entry name" value="FAD-containing monooxygenase EthA"/>
    <property type="match status" value="1"/>
</dbReference>
<dbReference type="Gene3D" id="3.50.50.60">
    <property type="entry name" value="FAD/NAD(P)-binding domain"/>
    <property type="match status" value="3"/>
</dbReference>
<dbReference type="Proteomes" id="UP000011864">
    <property type="component" value="Chromosome"/>
</dbReference>
<dbReference type="eggNOG" id="COG2072">
    <property type="taxonomic scope" value="Bacteria"/>
</dbReference>
<evidence type="ECO:0000256" key="3">
    <source>
        <dbReference type="ARBA" id="ARBA00022630"/>
    </source>
</evidence>
<evidence type="ECO:0000256" key="2">
    <source>
        <dbReference type="ARBA" id="ARBA00010139"/>
    </source>
</evidence>
<keyword evidence="5" id="KW-0521">NADP</keyword>
<evidence type="ECO:0000313" key="9">
    <source>
        <dbReference type="Proteomes" id="UP000011864"/>
    </source>
</evidence>
<organism evidence="8 9">
    <name type="scientific">Paraglaciecola psychrophila 170</name>
    <dbReference type="NCBI Taxonomy" id="1129794"/>
    <lineage>
        <taxon>Bacteria</taxon>
        <taxon>Pseudomonadati</taxon>
        <taxon>Pseudomonadota</taxon>
        <taxon>Gammaproteobacteria</taxon>
        <taxon>Alteromonadales</taxon>
        <taxon>Alteromonadaceae</taxon>
        <taxon>Paraglaciecola</taxon>
    </lineage>
</organism>
<dbReference type="SUPFAM" id="SSF51905">
    <property type="entry name" value="FAD/NAD(P)-binding domain"/>
    <property type="match status" value="1"/>
</dbReference>
<dbReference type="RefSeq" id="WP_007640939.1">
    <property type="nucleotide sequence ID" value="NC_020514.1"/>
</dbReference>
<proteinExistence type="inferred from homology"/>
<dbReference type="GO" id="GO:0050660">
    <property type="term" value="F:flavin adenine dinucleotide binding"/>
    <property type="evidence" value="ECO:0007669"/>
    <property type="project" value="InterPro"/>
</dbReference>
<keyword evidence="3" id="KW-0285">Flavoprotein</keyword>
<keyword evidence="9" id="KW-1185">Reference proteome</keyword>
<dbReference type="PANTHER" id="PTHR43872:SF1">
    <property type="entry name" value="MONOOXYGENASE, PUTATIVE (AFU_ORTHOLOGUE AFUA_8G02570)-RELATED"/>
    <property type="match status" value="1"/>
</dbReference>
<dbReference type="InterPro" id="IPR020946">
    <property type="entry name" value="Flavin_mOase-like"/>
</dbReference>
<evidence type="ECO:0000256" key="6">
    <source>
        <dbReference type="ARBA" id="ARBA00023002"/>
    </source>
</evidence>
<dbReference type="GO" id="GO:0004499">
    <property type="term" value="F:N,N-dimethylaniline monooxygenase activity"/>
    <property type="evidence" value="ECO:0007669"/>
    <property type="project" value="InterPro"/>
</dbReference>
<dbReference type="Pfam" id="PF13450">
    <property type="entry name" value="NAD_binding_8"/>
    <property type="match status" value="1"/>
</dbReference>
<dbReference type="Pfam" id="PF00743">
    <property type="entry name" value="FMO-like"/>
    <property type="match status" value="1"/>
</dbReference>
<gene>
    <name evidence="8" type="ORF">C427_4433</name>
</gene>
<evidence type="ECO:0000256" key="5">
    <source>
        <dbReference type="ARBA" id="ARBA00022857"/>
    </source>
</evidence>
<keyword evidence="7 8" id="KW-0503">Monooxygenase</keyword>
<reference evidence="8 9" key="1">
    <citation type="journal article" date="2013" name="Genome Announc.">
        <title>Complete Genome Sequence of Glaciecola psychrophila Strain 170T.</title>
        <authorList>
            <person name="Yin J."/>
            <person name="Chen J."/>
            <person name="Liu G."/>
            <person name="Yu Y."/>
            <person name="Song L."/>
            <person name="Wang X."/>
            <person name="Qu X."/>
        </authorList>
    </citation>
    <scope>NUCLEOTIDE SEQUENCE [LARGE SCALE GENOMIC DNA]</scope>
    <source>
        <strain evidence="8 9">170</strain>
    </source>
</reference>
<dbReference type="PATRIC" id="fig|1129794.4.peg.4415"/>